<dbReference type="Proteomes" id="UP000302139">
    <property type="component" value="Unassembled WGS sequence"/>
</dbReference>
<proteinExistence type="predicted"/>
<comment type="caution">
    <text evidence="2">The sequence shown here is derived from an EMBL/GenBank/DDBJ whole genome shotgun (WGS) entry which is preliminary data.</text>
</comment>
<dbReference type="EMBL" id="BJHX01000002">
    <property type="protein sequence ID" value="GDY69593.1"/>
    <property type="molecule type" value="Genomic_DNA"/>
</dbReference>
<feature type="region of interest" description="Disordered" evidence="1">
    <location>
        <begin position="1"/>
        <end position="20"/>
    </location>
</feature>
<organism evidence="2 3">
    <name type="scientific">Streptomyces avermitilis</name>
    <dbReference type="NCBI Taxonomy" id="33903"/>
    <lineage>
        <taxon>Bacteria</taxon>
        <taxon>Bacillati</taxon>
        <taxon>Actinomycetota</taxon>
        <taxon>Actinomycetes</taxon>
        <taxon>Kitasatosporales</taxon>
        <taxon>Streptomycetaceae</taxon>
        <taxon>Streptomyces</taxon>
    </lineage>
</organism>
<name>A0A4D4MCG7_STRAX</name>
<reference evidence="2 3" key="1">
    <citation type="submission" date="2019-04" db="EMBL/GenBank/DDBJ databases">
        <title>Draft genome sequences of Streptomyces avermitilis NBRC 14893.</title>
        <authorList>
            <person name="Komaki H."/>
            <person name="Tamura T."/>
            <person name="Hosoyama A."/>
        </authorList>
    </citation>
    <scope>NUCLEOTIDE SEQUENCE [LARGE SCALE GENOMIC DNA]</scope>
    <source>
        <strain evidence="2 3">NBRC 14893</strain>
    </source>
</reference>
<accession>A0A4D4MCG7</accession>
<dbReference type="AlphaFoldDB" id="A0A4D4MCG7"/>
<sequence>MSENHWENQPGTPPDVTPNAARKVTVKGSTSGGRSFIGDRGLAAANAIPL</sequence>
<evidence type="ECO:0000256" key="1">
    <source>
        <dbReference type="SAM" id="MobiDB-lite"/>
    </source>
</evidence>
<evidence type="ECO:0000313" key="3">
    <source>
        <dbReference type="Proteomes" id="UP000302139"/>
    </source>
</evidence>
<protein>
    <submittedName>
        <fullName evidence="2">Uncharacterized protein</fullName>
    </submittedName>
</protein>
<gene>
    <name evidence="2" type="ORF">SAV14893_089860</name>
</gene>
<evidence type="ECO:0000313" key="2">
    <source>
        <dbReference type="EMBL" id="GDY69593.1"/>
    </source>
</evidence>